<keyword evidence="2" id="KW-1185">Reference proteome</keyword>
<evidence type="ECO:0000313" key="1">
    <source>
        <dbReference type="EMBL" id="CAJ1968992.1"/>
    </source>
</evidence>
<dbReference type="AlphaFoldDB" id="A0AAD2PY70"/>
<organism evidence="1 2">
    <name type="scientific">Cylindrotheca closterium</name>
    <dbReference type="NCBI Taxonomy" id="2856"/>
    <lineage>
        <taxon>Eukaryota</taxon>
        <taxon>Sar</taxon>
        <taxon>Stramenopiles</taxon>
        <taxon>Ochrophyta</taxon>
        <taxon>Bacillariophyta</taxon>
        <taxon>Bacillariophyceae</taxon>
        <taxon>Bacillariophycidae</taxon>
        <taxon>Bacillariales</taxon>
        <taxon>Bacillariaceae</taxon>
        <taxon>Cylindrotheca</taxon>
    </lineage>
</organism>
<reference evidence="1" key="1">
    <citation type="submission" date="2023-08" db="EMBL/GenBank/DDBJ databases">
        <authorList>
            <person name="Audoor S."/>
            <person name="Bilcke G."/>
        </authorList>
    </citation>
    <scope>NUCLEOTIDE SEQUENCE</scope>
</reference>
<gene>
    <name evidence="1" type="ORF">CYCCA115_LOCUS23495</name>
</gene>
<comment type="caution">
    <text evidence="1">The sequence shown here is derived from an EMBL/GenBank/DDBJ whole genome shotgun (WGS) entry which is preliminary data.</text>
</comment>
<evidence type="ECO:0000313" key="2">
    <source>
        <dbReference type="Proteomes" id="UP001295423"/>
    </source>
</evidence>
<dbReference type="Proteomes" id="UP001295423">
    <property type="component" value="Unassembled WGS sequence"/>
</dbReference>
<accession>A0AAD2PY70</accession>
<feature type="non-terminal residue" evidence="1">
    <location>
        <position position="1"/>
    </location>
</feature>
<sequence length="272" mass="30192">NQMMQVPSGMQLVQIPTQGGGTVTVPYSMNASGEIAFSGMQLSRQDFSGAQVRQGFNATQARTPQAVKTGHFDTSNVFHKAIKGKDENDNDVYLIPCPAGTTNVKLQADWHYASEDEDLPDLATEADRGLQFIQSHRKERDPFGLYDHVIMDSGCTNTTIFNGELMHGLRHAEKELDMHTKVGSRVLDKEGFLGRFPPPVYCDGNQKMRFVNRKGVYVLEQLGANVKPGAKETSAMYRRQLSNLNNQPHFELCANKQNGYSGLKMTSKMATV</sequence>
<dbReference type="EMBL" id="CAKOGP040002418">
    <property type="protein sequence ID" value="CAJ1968992.1"/>
    <property type="molecule type" value="Genomic_DNA"/>
</dbReference>
<name>A0AAD2PY70_9STRA</name>
<protein>
    <submittedName>
        <fullName evidence="1">Uncharacterized protein</fullName>
    </submittedName>
</protein>
<proteinExistence type="predicted"/>